<feature type="domain" description="C2H2-type" evidence="10">
    <location>
        <begin position="274"/>
        <end position="292"/>
    </location>
</feature>
<keyword evidence="5" id="KW-0862">Zinc</keyword>
<protein>
    <recommendedName>
        <fullName evidence="10">C2H2-type domain-containing protein</fullName>
    </recommendedName>
</protein>
<feature type="compositionally biased region" description="Basic and acidic residues" evidence="9">
    <location>
        <begin position="148"/>
        <end position="190"/>
    </location>
</feature>
<keyword evidence="2" id="KW-0479">Metal-binding</keyword>
<dbReference type="InterPro" id="IPR013087">
    <property type="entry name" value="Znf_C2H2_type"/>
</dbReference>
<dbReference type="GO" id="GO:0000978">
    <property type="term" value="F:RNA polymerase II cis-regulatory region sequence-specific DNA binding"/>
    <property type="evidence" value="ECO:0007669"/>
    <property type="project" value="TreeGrafter"/>
</dbReference>
<evidence type="ECO:0000256" key="5">
    <source>
        <dbReference type="ARBA" id="ARBA00022833"/>
    </source>
</evidence>
<keyword evidence="7" id="KW-0539">Nucleus</keyword>
<evidence type="ECO:0000256" key="6">
    <source>
        <dbReference type="ARBA" id="ARBA00023125"/>
    </source>
</evidence>
<dbReference type="PROSITE" id="PS50157">
    <property type="entry name" value="ZINC_FINGER_C2H2_2"/>
    <property type="match status" value="4"/>
</dbReference>
<keyword evidence="12" id="KW-1185">Reference proteome</keyword>
<feature type="domain" description="C2H2-type" evidence="10">
    <location>
        <begin position="190"/>
        <end position="217"/>
    </location>
</feature>
<dbReference type="GO" id="GO:0000981">
    <property type="term" value="F:DNA-binding transcription factor activity, RNA polymerase II-specific"/>
    <property type="evidence" value="ECO:0007669"/>
    <property type="project" value="TreeGrafter"/>
</dbReference>
<feature type="region of interest" description="Disordered" evidence="9">
    <location>
        <begin position="76"/>
        <end position="97"/>
    </location>
</feature>
<keyword evidence="3" id="KW-0677">Repeat</keyword>
<organism evidence="11 12">
    <name type="scientific">Hippocampus comes</name>
    <name type="common">Tiger tail seahorse</name>
    <dbReference type="NCBI Taxonomy" id="109280"/>
    <lineage>
        <taxon>Eukaryota</taxon>
        <taxon>Metazoa</taxon>
        <taxon>Chordata</taxon>
        <taxon>Craniata</taxon>
        <taxon>Vertebrata</taxon>
        <taxon>Euteleostomi</taxon>
        <taxon>Actinopterygii</taxon>
        <taxon>Neopterygii</taxon>
        <taxon>Teleostei</taxon>
        <taxon>Neoteleostei</taxon>
        <taxon>Acanthomorphata</taxon>
        <taxon>Syngnathiaria</taxon>
        <taxon>Syngnathiformes</taxon>
        <taxon>Syngnathoidei</taxon>
        <taxon>Syngnathidae</taxon>
        <taxon>Hippocampus</taxon>
    </lineage>
</organism>
<reference evidence="11" key="1">
    <citation type="submission" date="2025-08" db="UniProtKB">
        <authorList>
            <consortium name="Ensembl"/>
        </authorList>
    </citation>
    <scope>IDENTIFICATION</scope>
</reference>
<sequence>MCKVEMLRALLNQRLSAAVDEVLVLFLRTIAEYEEELCRTKEENKRQRQLLDAIFKPQPALHIADVNQDLHLEQHKWSSRAKQEEPEATNIKEEEEGRKIAQEAEQLQVKCPVICVPVKSEDYEDDSQSEKNSGAVPPSSSSSQRMTTGDDRGSQADHRLAPLSDHNDTTSDTGDEHAKGNKCRTGETHPRCPQCGKTFARKRNLKEHMMIHTGEKPFVCSFCGKGFSQKVNMITHVRTHTGEKPFYCVVCSKGFRGKSLLTRHIRTHTGEKVFSCSMCGQRFSYKYQLDKHTCTGECNRT</sequence>
<dbReference type="FunFam" id="3.30.160.60:FF:002343">
    <property type="entry name" value="Zinc finger protein 33A"/>
    <property type="match status" value="1"/>
</dbReference>
<feature type="region of interest" description="Disordered" evidence="9">
    <location>
        <begin position="122"/>
        <end position="190"/>
    </location>
</feature>
<keyword evidence="4 8" id="KW-0863">Zinc-finger</keyword>
<dbReference type="Pfam" id="PF00096">
    <property type="entry name" value="zf-C2H2"/>
    <property type="match status" value="4"/>
</dbReference>
<dbReference type="FunFam" id="3.30.160.60:FF:001450">
    <property type="entry name" value="zinc finger protein 774"/>
    <property type="match status" value="1"/>
</dbReference>
<evidence type="ECO:0000259" key="10">
    <source>
        <dbReference type="PROSITE" id="PS50157"/>
    </source>
</evidence>
<dbReference type="PANTHER" id="PTHR23235:SF120">
    <property type="entry name" value="KRUPPEL-LIKE FACTOR 15"/>
    <property type="match status" value="1"/>
</dbReference>
<feature type="domain" description="C2H2-type" evidence="10">
    <location>
        <begin position="246"/>
        <end position="273"/>
    </location>
</feature>
<dbReference type="GeneTree" id="ENSGT01150000286958"/>
<dbReference type="PANTHER" id="PTHR23235">
    <property type="entry name" value="KRUEPPEL-LIKE TRANSCRIPTION FACTOR"/>
    <property type="match status" value="1"/>
</dbReference>
<evidence type="ECO:0000256" key="3">
    <source>
        <dbReference type="ARBA" id="ARBA00022737"/>
    </source>
</evidence>
<evidence type="ECO:0000256" key="4">
    <source>
        <dbReference type="ARBA" id="ARBA00022771"/>
    </source>
</evidence>
<dbReference type="FunFam" id="3.30.160.60:FF:000029">
    <property type="entry name" value="GLI family zinc finger 4"/>
    <property type="match status" value="1"/>
</dbReference>
<dbReference type="GO" id="GO:0008270">
    <property type="term" value="F:zinc ion binding"/>
    <property type="evidence" value="ECO:0007669"/>
    <property type="project" value="UniProtKB-KW"/>
</dbReference>
<dbReference type="Ensembl" id="ENSHCOT00000023899.1">
    <property type="protein sequence ID" value="ENSHCOP00000015864.1"/>
    <property type="gene ID" value="ENSHCOG00000019543.1"/>
</dbReference>
<dbReference type="PROSITE" id="PS00028">
    <property type="entry name" value="ZINC_FINGER_C2H2_1"/>
    <property type="match status" value="3"/>
</dbReference>
<dbReference type="SMART" id="SM00355">
    <property type="entry name" value="ZnF_C2H2"/>
    <property type="match status" value="4"/>
</dbReference>
<evidence type="ECO:0000256" key="8">
    <source>
        <dbReference type="PROSITE-ProRule" id="PRU00042"/>
    </source>
</evidence>
<name>A0A3Q2YD13_HIPCM</name>
<evidence type="ECO:0000256" key="9">
    <source>
        <dbReference type="SAM" id="MobiDB-lite"/>
    </source>
</evidence>
<proteinExistence type="predicted"/>
<evidence type="ECO:0000256" key="7">
    <source>
        <dbReference type="ARBA" id="ARBA00023242"/>
    </source>
</evidence>
<dbReference type="GO" id="GO:0005634">
    <property type="term" value="C:nucleus"/>
    <property type="evidence" value="ECO:0007669"/>
    <property type="project" value="UniProtKB-SubCell"/>
</dbReference>
<dbReference type="SUPFAM" id="SSF57667">
    <property type="entry name" value="beta-beta-alpha zinc fingers"/>
    <property type="match status" value="2"/>
</dbReference>
<evidence type="ECO:0000256" key="1">
    <source>
        <dbReference type="ARBA" id="ARBA00004123"/>
    </source>
</evidence>
<dbReference type="InterPro" id="IPR036236">
    <property type="entry name" value="Znf_C2H2_sf"/>
</dbReference>
<feature type="domain" description="C2H2-type" evidence="10">
    <location>
        <begin position="218"/>
        <end position="245"/>
    </location>
</feature>
<dbReference type="AlphaFoldDB" id="A0A3Q2YD13"/>
<accession>A0A3Q2YD13</accession>
<evidence type="ECO:0000313" key="12">
    <source>
        <dbReference type="Proteomes" id="UP000264820"/>
    </source>
</evidence>
<dbReference type="OMA" id="CFRTASH"/>
<evidence type="ECO:0000313" key="11">
    <source>
        <dbReference type="Ensembl" id="ENSHCOP00000015864.1"/>
    </source>
</evidence>
<dbReference type="Proteomes" id="UP000264820">
    <property type="component" value="Unplaced"/>
</dbReference>
<dbReference type="Gene3D" id="3.30.160.60">
    <property type="entry name" value="Classic Zinc Finger"/>
    <property type="match status" value="4"/>
</dbReference>
<reference evidence="11" key="2">
    <citation type="submission" date="2025-09" db="UniProtKB">
        <authorList>
            <consortium name="Ensembl"/>
        </authorList>
    </citation>
    <scope>IDENTIFICATION</scope>
</reference>
<keyword evidence="6" id="KW-0238">DNA-binding</keyword>
<dbReference type="FunFam" id="3.30.160.60:FF:000100">
    <property type="entry name" value="Zinc finger 45-like"/>
    <property type="match status" value="1"/>
</dbReference>
<evidence type="ECO:0000256" key="2">
    <source>
        <dbReference type="ARBA" id="ARBA00022723"/>
    </source>
</evidence>
<comment type="subcellular location">
    <subcellularLocation>
        <location evidence="1">Nucleus</location>
    </subcellularLocation>
</comment>